<evidence type="ECO:0000313" key="1">
    <source>
        <dbReference type="EMBL" id="KAK9703452.1"/>
    </source>
</evidence>
<gene>
    <name evidence="1" type="ORF">QE152_g29325</name>
</gene>
<dbReference type="Proteomes" id="UP001458880">
    <property type="component" value="Unassembled WGS sequence"/>
</dbReference>
<keyword evidence="2" id="KW-1185">Reference proteome</keyword>
<name>A0AAW1JIE4_POPJA</name>
<dbReference type="AlphaFoldDB" id="A0AAW1JIE4"/>
<dbReference type="EMBL" id="JASPKY010000369">
    <property type="protein sequence ID" value="KAK9703452.1"/>
    <property type="molecule type" value="Genomic_DNA"/>
</dbReference>
<proteinExistence type="predicted"/>
<comment type="caution">
    <text evidence="1">The sequence shown here is derived from an EMBL/GenBank/DDBJ whole genome shotgun (WGS) entry which is preliminary data.</text>
</comment>
<evidence type="ECO:0000313" key="2">
    <source>
        <dbReference type="Proteomes" id="UP001458880"/>
    </source>
</evidence>
<organism evidence="1 2">
    <name type="scientific">Popillia japonica</name>
    <name type="common">Japanese beetle</name>
    <dbReference type="NCBI Taxonomy" id="7064"/>
    <lineage>
        <taxon>Eukaryota</taxon>
        <taxon>Metazoa</taxon>
        <taxon>Ecdysozoa</taxon>
        <taxon>Arthropoda</taxon>
        <taxon>Hexapoda</taxon>
        <taxon>Insecta</taxon>
        <taxon>Pterygota</taxon>
        <taxon>Neoptera</taxon>
        <taxon>Endopterygota</taxon>
        <taxon>Coleoptera</taxon>
        <taxon>Polyphaga</taxon>
        <taxon>Scarabaeiformia</taxon>
        <taxon>Scarabaeidae</taxon>
        <taxon>Rutelinae</taxon>
        <taxon>Popillia</taxon>
    </lineage>
</organism>
<sequence length="133" mass="15654">MYPQRATKLICQNQKWRTVRKLRIDEKASRQQQQRYKKDETPIHQVREVEKAPGMQLRKDSIPDQRIRFPLLYSLALQERSAVEVPDVDLVRRMGAVKRNSSGIVLRGRIIGLLQPLNVYLLDPIYSLQRAYI</sequence>
<reference evidence="1 2" key="1">
    <citation type="journal article" date="2024" name="BMC Genomics">
        <title>De novo assembly and annotation of Popillia japonica's genome with initial clues to its potential as an invasive pest.</title>
        <authorList>
            <person name="Cucini C."/>
            <person name="Boschi S."/>
            <person name="Funari R."/>
            <person name="Cardaioli E."/>
            <person name="Iannotti N."/>
            <person name="Marturano G."/>
            <person name="Paoli F."/>
            <person name="Bruttini M."/>
            <person name="Carapelli A."/>
            <person name="Frati F."/>
            <person name="Nardi F."/>
        </authorList>
    </citation>
    <scope>NUCLEOTIDE SEQUENCE [LARGE SCALE GENOMIC DNA]</scope>
    <source>
        <strain evidence="1">DMR45628</strain>
    </source>
</reference>
<protein>
    <submittedName>
        <fullName evidence="1">Uncharacterized protein</fullName>
    </submittedName>
</protein>
<accession>A0AAW1JIE4</accession>